<sequence length="122" mass="14066">MTWERRGEGSSYQREGRNDSWVPGPAYREKAGVEGMNVQAYDRAREWKETQRTQQGPGAARYSRQEYHIEAMRIESSQGNQEHKRASSSNVNHGKNRHRNRGGGSSRNGQQSEYSDKRPRNV</sequence>
<comment type="caution">
    <text evidence="2">The sequence shown here is derived from an EMBL/GenBank/DDBJ whole genome shotgun (WGS) entry which is preliminary data.</text>
</comment>
<proteinExistence type="predicted"/>
<feature type="compositionally biased region" description="Basic and acidic residues" evidence="1">
    <location>
        <begin position="1"/>
        <end position="18"/>
    </location>
</feature>
<dbReference type="Proteomes" id="UP001385951">
    <property type="component" value="Unassembled WGS sequence"/>
</dbReference>
<feature type="region of interest" description="Disordered" evidence="1">
    <location>
        <begin position="1"/>
        <end position="34"/>
    </location>
</feature>
<feature type="region of interest" description="Disordered" evidence="1">
    <location>
        <begin position="74"/>
        <end position="122"/>
    </location>
</feature>
<evidence type="ECO:0000256" key="1">
    <source>
        <dbReference type="SAM" id="MobiDB-lite"/>
    </source>
</evidence>
<keyword evidence="3" id="KW-1185">Reference proteome</keyword>
<reference evidence="2 3" key="1">
    <citation type="submission" date="2022-09" db="EMBL/GenBank/DDBJ databases">
        <authorList>
            <person name="Palmer J.M."/>
        </authorList>
    </citation>
    <scope>NUCLEOTIDE SEQUENCE [LARGE SCALE GENOMIC DNA]</scope>
    <source>
        <strain evidence="2 3">DSM 7382</strain>
    </source>
</reference>
<evidence type="ECO:0000313" key="2">
    <source>
        <dbReference type="EMBL" id="KAK7682111.1"/>
    </source>
</evidence>
<accession>A0AAW0FXL3</accession>
<name>A0AAW0FXL3_9APHY</name>
<dbReference type="EMBL" id="JASBNA010000037">
    <property type="protein sequence ID" value="KAK7682111.1"/>
    <property type="molecule type" value="Genomic_DNA"/>
</dbReference>
<organism evidence="2 3">
    <name type="scientific">Cerrena zonata</name>
    <dbReference type="NCBI Taxonomy" id="2478898"/>
    <lineage>
        <taxon>Eukaryota</taxon>
        <taxon>Fungi</taxon>
        <taxon>Dikarya</taxon>
        <taxon>Basidiomycota</taxon>
        <taxon>Agaricomycotina</taxon>
        <taxon>Agaricomycetes</taxon>
        <taxon>Polyporales</taxon>
        <taxon>Cerrenaceae</taxon>
        <taxon>Cerrena</taxon>
    </lineage>
</organism>
<evidence type="ECO:0000313" key="3">
    <source>
        <dbReference type="Proteomes" id="UP001385951"/>
    </source>
</evidence>
<protein>
    <submittedName>
        <fullName evidence="2">Uncharacterized protein</fullName>
    </submittedName>
</protein>
<dbReference type="AlphaFoldDB" id="A0AAW0FXL3"/>
<gene>
    <name evidence="2" type="ORF">QCA50_014697</name>
</gene>